<accession>A0ABQ0P9G5</accession>
<reference evidence="1" key="1">
    <citation type="submission" date="2013-04" db="EMBL/GenBank/DDBJ databases">
        <title>The genome sequencing project of 58 acetic acid bacteria.</title>
        <authorList>
            <person name="Okamoto-Kainuma A."/>
            <person name="Ishikawa M."/>
            <person name="Umino S."/>
            <person name="Koizumi Y."/>
            <person name="Shiwa Y."/>
            <person name="Yoshikawa H."/>
            <person name="Matsutani M."/>
            <person name="Matsushita K."/>
        </authorList>
    </citation>
    <scope>NUCLEOTIDE SEQUENCE</scope>
    <source>
        <strain evidence="1">DSM 12717</strain>
    </source>
</reference>
<dbReference type="EMBL" id="BAQP01000203">
    <property type="protein sequence ID" value="GBQ27411.1"/>
    <property type="molecule type" value="Genomic_DNA"/>
</dbReference>
<organism evidence="1 2">
    <name type="scientific">Gluconacetobacter sacchari DSM 12717</name>
    <dbReference type="NCBI Taxonomy" id="1307940"/>
    <lineage>
        <taxon>Bacteria</taxon>
        <taxon>Pseudomonadati</taxon>
        <taxon>Pseudomonadota</taxon>
        <taxon>Alphaproteobacteria</taxon>
        <taxon>Acetobacterales</taxon>
        <taxon>Acetobacteraceae</taxon>
        <taxon>Gluconacetobacter</taxon>
    </lineage>
</organism>
<protein>
    <submittedName>
        <fullName evidence="1">Uncharacterized protein</fullName>
    </submittedName>
</protein>
<comment type="caution">
    <text evidence="1">The sequence shown here is derived from an EMBL/GenBank/DDBJ whole genome shotgun (WGS) entry which is preliminary data.</text>
</comment>
<evidence type="ECO:0000313" key="2">
    <source>
        <dbReference type="Proteomes" id="UP001060895"/>
    </source>
</evidence>
<evidence type="ECO:0000313" key="1">
    <source>
        <dbReference type="EMBL" id="GBQ27411.1"/>
    </source>
</evidence>
<gene>
    <name evidence="1" type="ORF">AA12717_2674</name>
</gene>
<keyword evidence="2" id="KW-1185">Reference proteome</keyword>
<proteinExistence type="predicted"/>
<dbReference type="Proteomes" id="UP001060895">
    <property type="component" value="Unassembled WGS sequence"/>
</dbReference>
<name>A0ABQ0P9G5_9PROT</name>
<sequence>MSINLLPTERAAIHHEGVECGETLADQLRYAITATLGPLNPQPDVQEVGAICFGDVQPTAAAKKVQETFAEKARVSPIDFVNANPGASLSIVCTELQLRGPTLHFLMGGDAVRETALILAFRWTTEESAEVVVVAEITMVNGRRALDITLVRRRGHNIREVFIYG</sequence>